<evidence type="ECO:0000256" key="2">
    <source>
        <dbReference type="ARBA" id="ARBA00022801"/>
    </source>
</evidence>
<gene>
    <name evidence="7" type="primary">POLX_2320</name>
    <name evidence="7" type="ORF">CK203_063454</name>
</gene>
<dbReference type="InterPro" id="IPR013103">
    <property type="entry name" value="RVT_2"/>
</dbReference>
<name>A0A438FQW6_VITVI</name>
<dbReference type="InterPro" id="IPR012337">
    <property type="entry name" value="RNaseH-like_sf"/>
</dbReference>
<dbReference type="Pfam" id="PF14223">
    <property type="entry name" value="Retrotran_gag_2"/>
    <property type="match status" value="1"/>
</dbReference>
<dbReference type="InterPro" id="IPR039537">
    <property type="entry name" value="Retrotran_Ty1/copia-like"/>
</dbReference>
<dbReference type="SUPFAM" id="SSF56672">
    <property type="entry name" value="DNA/RNA polymerases"/>
    <property type="match status" value="1"/>
</dbReference>
<dbReference type="GO" id="GO:0003676">
    <property type="term" value="F:nucleic acid binding"/>
    <property type="evidence" value="ECO:0007669"/>
    <property type="project" value="InterPro"/>
</dbReference>
<dbReference type="Pfam" id="PF07727">
    <property type="entry name" value="RVT_2"/>
    <property type="match status" value="1"/>
</dbReference>
<dbReference type="PROSITE" id="PS50994">
    <property type="entry name" value="INTEGRASE"/>
    <property type="match status" value="1"/>
</dbReference>
<dbReference type="Gene3D" id="3.30.420.10">
    <property type="entry name" value="Ribonuclease H-like superfamily/Ribonuclease H"/>
    <property type="match status" value="1"/>
</dbReference>
<evidence type="ECO:0000313" key="7">
    <source>
        <dbReference type="EMBL" id="RVW62333.1"/>
    </source>
</evidence>
<evidence type="ECO:0000256" key="4">
    <source>
        <dbReference type="SAM" id="MobiDB-lite"/>
    </source>
</evidence>
<dbReference type="PANTHER" id="PTHR42648:SF28">
    <property type="entry name" value="TRANSPOSON-ENCODED PROTEIN WITH RIBONUCLEASE H-LIKE AND RETROVIRUS ZINC FINGER-LIKE DOMAINS"/>
    <property type="match status" value="1"/>
</dbReference>
<proteinExistence type="predicted"/>
<evidence type="ECO:0000256" key="3">
    <source>
        <dbReference type="PROSITE-ProRule" id="PRU00047"/>
    </source>
</evidence>
<dbReference type="Proteomes" id="UP000288805">
    <property type="component" value="Unassembled WGS sequence"/>
</dbReference>
<dbReference type="SUPFAM" id="SSF53098">
    <property type="entry name" value="Ribonuclease H-like"/>
    <property type="match status" value="1"/>
</dbReference>
<protein>
    <submittedName>
        <fullName evidence="7">Retrovirus-related Pol polyprotein from transposon TNT 1-94</fullName>
    </submittedName>
</protein>
<dbReference type="GO" id="GO:0015074">
    <property type="term" value="P:DNA integration"/>
    <property type="evidence" value="ECO:0007669"/>
    <property type="project" value="InterPro"/>
</dbReference>
<feature type="domain" description="Integrase catalytic" evidence="6">
    <location>
        <begin position="436"/>
        <end position="640"/>
    </location>
</feature>
<sequence length="1109" mass="126434">MFVLASSISANVNNIPMLNGTNFKKWKEHVIIVLGCMDLDFALREDRPSDLTSASTVEQRSTMEKWEQSNRMSLMIMKHSIPEAIRGAIPEETQAKAFLDQIANRFAANEKVETSTILSKLVSMRYKGKENIMEYIMEMSNLVTRLKALKLELSEDILVHLVLISLPTQFSPFKISYNTQKEKWTLNELIAQCVQEEERLKQEKIESAHLASTSQGFGTNKKRKRDNKGKQTAVSGTSKQKEQKKQDKEITCFFCKKAGHMKKTCTKYAAWREKKGTLLNFVCLEINLAVVPTDTWWIDTGATTHISVTMQGCLRSRMSTDGERYIYVGNGNKAAVKAIGLFRLQLDSGCSLTDKLYKLNIKATNGNETLHSSNYGIKRKLMNENSSMLWHKRLGHISNQRIQRLVSEGILDPLDFSDFQVCIECIKGKQTNMKKKNANRCSDVLELIHTDICGPFPTPSWNGQQYFITFIDDYSRYGYLYLIHEKSQSLDVFKNFKAEVENQLSKKIKAVRSDRGGEYYGRYDGSGEQRPGPFAKYLMECGIVPQYTMPGTPNQNGVAERRNRTLKDMVRTEARPYKPNEKKLDSRTVSCYFVGYSERSRGFKFYDPSTKSFFETGNAKFIEDVELSGREPLRKVVFEEEFVNIPIITTGHSHIMFNDTIQNVQSITGIQDTPEIPPAQVMEPIQVHQEVTQQPQEPQVQVLLRRSTRERRSTISDDYVVYLQEHEFDMGLEDDPISVSQVKQSSNSEKWIEAMKDEMKSMKDNGVWDLVELPKGVKPIGCKWIFKTKWDSKGNIVRYKARLVAKGFTQKEDIDYKETFSPVSSKDSFRIIMALVAHYDLELHQMDVKTAFLNGNIDETIYMVQPENFESNDSKQLNTVDQCIYLKFSGSKFIILVLYFDDILLASSDVGLLHETKRFLSSKFDMKDLGNASFVLGIQIHRDRSRGILGLSQKAYIDKVLSRFGMSNCAPGDTPVAKGDKFSLHQCPKNELEKKDMERFPYASAVGSLMYGSLEKGKTGYAVLQRTKDYMLTYRRSSHLEIVGYSDSDFAGCLDSRRSTSGYIFMLAGGAVSWKSVKQTLVASSTMEAEFIACYEASNHGIWLRNFVT</sequence>
<evidence type="ECO:0000256" key="1">
    <source>
        <dbReference type="ARBA" id="ARBA00022723"/>
    </source>
</evidence>
<keyword evidence="3" id="KW-0862">Zinc</keyword>
<evidence type="ECO:0000313" key="8">
    <source>
        <dbReference type="Proteomes" id="UP000288805"/>
    </source>
</evidence>
<dbReference type="Pfam" id="PF13976">
    <property type="entry name" value="gag_pre-integrs"/>
    <property type="match status" value="1"/>
</dbReference>
<keyword evidence="3" id="KW-0863">Zinc-finger</keyword>
<dbReference type="AlphaFoldDB" id="A0A438FQW6"/>
<dbReference type="PROSITE" id="PS50158">
    <property type="entry name" value="ZF_CCHC"/>
    <property type="match status" value="1"/>
</dbReference>
<evidence type="ECO:0000259" key="6">
    <source>
        <dbReference type="PROSITE" id="PS50994"/>
    </source>
</evidence>
<feature type="region of interest" description="Disordered" evidence="4">
    <location>
        <begin position="213"/>
        <end position="242"/>
    </location>
</feature>
<dbReference type="InterPro" id="IPR001584">
    <property type="entry name" value="Integrase_cat-core"/>
</dbReference>
<dbReference type="Pfam" id="PF00665">
    <property type="entry name" value="rve"/>
    <property type="match status" value="1"/>
</dbReference>
<dbReference type="InterPro" id="IPR001878">
    <property type="entry name" value="Znf_CCHC"/>
</dbReference>
<keyword evidence="1" id="KW-0479">Metal-binding</keyword>
<dbReference type="InterPro" id="IPR043502">
    <property type="entry name" value="DNA/RNA_pol_sf"/>
</dbReference>
<dbReference type="SMART" id="SM00343">
    <property type="entry name" value="ZnF_C2HC"/>
    <property type="match status" value="1"/>
</dbReference>
<dbReference type="InterPro" id="IPR057670">
    <property type="entry name" value="SH3_retrovirus"/>
</dbReference>
<dbReference type="SUPFAM" id="SSF57756">
    <property type="entry name" value="Retrovirus zinc finger-like domains"/>
    <property type="match status" value="1"/>
</dbReference>
<organism evidence="7 8">
    <name type="scientific">Vitis vinifera</name>
    <name type="common">Grape</name>
    <dbReference type="NCBI Taxonomy" id="29760"/>
    <lineage>
        <taxon>Eukaryota</taxon>
        <taxon>Viridiplantae</taxon>
        <taxon>Streptophyta</taxon>
        <taxon>Embryophyta</taxon>
        <taxon>Tracheophyta</taxon>
        <taxon>Spermatophyta</taxon>
        <taxon>Magnoliopsida</taxon>
        <taxon>eudicotyledons</taxon>
        <taxon>Gunneridae</taxon>
        <taxon>Pentapetalae</taxon>
        <taxon>rosids</taxon>
        <taxon>Vitales</taxon>
        <taxon>Vitaceae</taxon>
        <taxon>Viteae</taxon>
        <taxon>Vitis</taxon>
    </lineage>
</organism>
<dbReference type="PANTHER" id="PTHR42648">
    <property type="entry name" value="TRANSPOSASE, PUTATIVE-RELATED"/>
    <property type="match status" value="1"/>
</dbReference>
<evidence type="ECO:0000259" key="5">
    <source>
        <dbReference type="PROSITE" id="PS50158"/>
    </source>
</evidence>
<dbReference type="InterPro" id="IPR036397">
    <property type="entry name" value="RNaseH_sf"/>
</dbReference>
<dbReference type="EMBL" id="QGNW01000777">
    <property type="protein sequence ID" value="RVW62333.1"/>
    <property type="molecule type" value="Genomic_DNA"/>
</dbReference>
<dbReference type="GO" id="GO:0016787">
    <property type="term" value="F:hydrolase activity"/>
    <property type="evidence" value="ECO:0007669"/>
    <property type="project" value="UniProtKB-KW"/>
</dbReference>
<dbReference type="Pfam" id="PF25597">
    <property type="entry name" value="SH3_retrovirus"/>
    <property type="match status" value="1"/>
</dbReference>
<keyword evidence="2" id="KW-0378">Hydrolase</keyword>
<dbReference type="CDD" id="cd09272">
    <property type="entry name" value="RNase_HI_RT_Ty1"/>
    <property type="match status" value="1"/>
</dbReference>
<reference evidence="7 8" key="1">
    <citation type="journal article" date="2018" name="PLoS Genet.">
        <title>Population sequencing reveals clonal diversity and ancestral inbreeding in the grapevine cultivar Chardonnay.</title>
        <authorList>
            <person name="Roach M.J."/>
            <person name="Johnson D.L."/>
            <person name="Bohlmann J."/>
            <person name="van Vuuren H.J."/>
            <person name="Jones S.J."/>
            <person name="Pretorius I.S."/>
            <person name="Schmidt S.A."/>
            <person name="Borneman A.R."/>
        </authorList>
    </citation>
    <scope>NUCLEOTIDE SEQUENCE [LARGE SCALE GENOMIC DNA]</scope>
    <source>
        <strain evidence="8">cv. Chardonnay</strain>
        <tissue evidence="7">Leaf</tissue>
    </source>
</reference>
<dbReference type="InterPro" id="IPR036875">
    <property type="entry name" value="Znf_CCHC_sf"/>
</dbReference>
<feature type="domain" description="CCHC-type" evidence="5">
    <location>
        <begin position="252"/>
        <end position="267"/>
    </location>
</feature>
<dbReference type="GO" id="GO:0008270">
    <property type="term" value="F:zinc ion binding"/>
    <property type="evidence" value="ECO:0007669"/>
    <property type="project" value="UniProtKB-KW"/>
</dbReference>
<comment type="caution">
    <text evidence="7">The sequence shown here is derived from an EMBL/GenBank/DDBJ whole genome shotgun (WGS) entry which is preliminary data.</text>
</comment>
<dbReference type="InterPro" id="IPR025724">
    <property type="entry name" value="GAG-pre-integrase_dom"/>
</dbReference>
<accession>A0A438FQW6</accession>